<dbReference type="Proteomes" id="UP000509626">
    <property type="component" value="Chromosome"/>
</dbReference>
<evidence type="ECO:0000256" key="1">
    <source>
        <dbReference type="SAM" id="Phobius"/>
    </source>
</evidence>
<keyword evidence="1" id="KW-1133">Transmembrane helix</keyword>
<reference evidence="2 3" key="1">
    <citation type="submission" date="2020-06" db="EMBL/GenBank/DDBJ databases">
        <title>NJ-3-1, isolated from saline soil.</title>
        <authorList>
            <person name="Cui H.L."/>
            <person name="Shi X."/>
        </authorList>
    </citation>
    <scope>NUCLEOTIDE SEQUENCE [LARGE SCALE GENOMIC DNA]</scope>
    <source>
        <strain evidence="2 3">NJ-3-1</strain>
    </source>
</reference>
<dbReference type="KEGG" id="halu:HUG12_15695"/>
<name>A0A7D5QK01_9EURY</name>
<gene>
    <name evidence="2" type="ORF">HUG12_15695</name>
</gene>
<dbReference type="EMBL" id="CP058579">
    <property type="protein sequence ID" value="QLG64084.1"/>
    <property type="molecule type" value="Genomic_DNA"/>
</dbReference>
<evidence type="ECO:0000313" key="2">
    <source>
        <dbReference type="EMBL" id="QLG64084.1"/>
    </source>
</evidence>
<feature type="transmembrane region" description="Helical" evidence="1">
    <location>
        <begin position="61"/>
        <end position="79"/>
    </location>
</feature>
<dbReference type="AlphaFoldDB" id="A0A7D5QK01"/>
<keyword evidence="1" id="KW-0472">Membrane</keyword>
<keyword evidence="1" id="KW-0812">Transmembrane</keyword>
<protein>
    <submittedName>
        <fullName evidence="2">Uncharacterized protein</fullName>
    </submittedName>
</protein>
<feature type="transmembrane region" description="Helical" evidence="1">
    <location>
        <begin position="32"/>
        <end position="54"/>
    </location>
</feature>
<evidence type="ECO:0000313" key="3">
    <source>
        <dbReference type="Proteomes" id="UP000509626"/>
    </source>
</evidence>
<keyword evidence="3" id="KW-1185">Reference proteome</keyword>
<organism evidence="2 3">
    <name type="scientific">Halorarum salinum</name>
    <dbReference type="NCBI Taxonomy" id="2743089"/>
    <lineage>
        <taxon>Archaea</taxon>
        <taxon>Methanobacteriati</taxon>
        <taxon>Methanobacteriota</taxon>
        <taxon>Stenosarchaea group</taxon>
        <taxon>Halobacteria</taxon>
        <taxon>Halobacteriales</taxon>
        <taxon>Haloferacaceae</taxon>
        <taxon>Halorarum</taxon>
    </lineage>
</organism>
<sequence>MRGWTDPRARLHAEAICLGRALMPTGDTTVRALITLGLMATWMLATLGPAFGVSEPISQQVHVPLTALVFLLVGHLWGLEVNKVLSALDGVTISTGGSKDDDE</sequence>
<proteinExistence type="predicted"/>
<accession>A0A7D5QK01</accession>